<dbReference type="Proteomes" id="UP000270190">
    <property type="component" value="Unassembled WGS sequence"/>
</dbReference>
<dbReference type="AlphaFoldDB" id="A0A1D2LPE4"/>
<protein>
    <submittedName>
        <fullName evidence="6">LysR family transcriptional regulator</fullName>
    </submittedName>
    <submittedName>
        <fullName evidence="7">Putative HTH-type transcriptional regulator CysL</fullName>
    </submittedName>
</protein>
<evidence type="ECO:0000256" key="4">
    <source>
        <dbReference type="ARBA" id="ARBA00023163"/>
    </source>
</evidence>
<evidence type="ECO:0000256" key="2">
    <source>
        <dbReference type="ARBA" id="ARBA00023015"/>
    </source>
</evidence>
<reference evidence="6 8" key="1">
    <citation type="submission" date="2017-09" db="EMBL/GenBank/DDBJ databases">
        <title>Complete Genome Sequences of Two Strains of the Meat Spoilage Bacterium Brochothrix thermosphacta Isolated from Ground Chicken.</title>
        <authorList>
            <person name="Paoli G.C."/>
            <person name="Wijey C."/>
            <person name="Chen C.-Y."/>
            <person name="Nguyen L."/>
            <person name="Yan X."/>
            <person name="Irwin P.L."/>
        </authorList>
    </citation>
    <scope>NUCLEOTIDE SEQUENCE [LARGE SCALE GENOMIC DNA]</scope>
    <source>
        <strain evidence="6 8">BI</strain>
    </source>
</reference>
<dbReference type="OrthoDB" id="9785745at2"/>
<dbReference type="InterPro" id="IPR005119">
    <property type="entry name" value="LysR_subst-bd"/>
</dbReference>
<dbReference type="SUPFAM" id="SSF46785">
    <property type="entry name" value="Winged helix' DNA-binding domain"/>
    <property type="match status" value="1"/>
</dbReference>
<dbReference type="EMBL" id="OUNC01000045">
    <property type="protein sequence ID" value="SPP29473.1"/>
    <property type="molecule type" value="Genomic_DNA"/>
</dbReference>
<dbReference type="EMBL" id="CP023483">
    <property type="protein sequence ID" value="ATF25813.1"/>
    <property type="molecule type" value="Genomic_DNA"/>
</dbReference>
<proteinExistence type="inferred from homology"/>
<reference evidence="7" key="3">
    <citation type="submission" date="2018-04" db="EMBL/GenBank/DDBJ databases">
        <authorList>
            <person name="Go L.Y."/>
            <person name="Mitchell J.A."/>
        </authorList>
    </citation>
    <scope>NUCLEOTIDE SEQUENCE</scope>
    <source>
        <strain evidence="7">BSAS1 3</strain>
    </source>
</reference>
<evidence type="ECO:0000256" key="3">
    <source>
        <dbReference type="ARBA" id="ARBA00023125"/>
    </source>
</evidence>
<evidence type="ECO:0000313" key="7">
    <source>
        <dbReference type="EMBL" id="SPP29473.1"/>
    </source>
</evidence>
<dbReference type="STRING" id="2756.BFR44_06800"/>
<dbReference type="PRINTS" id="PR00039">
    <property type="entry name" value="HTHLYSR"/>
</dbReference>
<dbReference type="SUPFAM" id="SSF53850">
    <property type="entry name" value="Periplasmic binding protein-like II"/>
    <property type="match status" value="1"/>
</dbReference>
<keyword evidence="8" id="KW-1185">Reference proteome</keyword>
<dbReference type="PANTHER" id="PTHR30126">
    <property type="entry name" value="HTH-TYPE TRANSCRIPTIONAL REGULATOR"/>
    <property type="match status" value="1"/>
</dbReference>
<reference evidence="9" key="2">
    <citation type="submission" date="2018-04" db="EMBL/GenBank/DDBJ databases">
        <authorList>
            <person name="Illikoud N."/>
        </authorList>
    </citation>
    <scope>NUCLEOTIDE SEQUENCE [LARGE SCALE GENOMIC DNA]</scope>
</reference>
<sequence length="280" mass="32386">MFKLLKTFIAVYEQESFTKAADLLFLTQPTISGHIKKLEAELDTLLFIRTSNKAVYPCQAAQIFYPKAIELLANWEQEKRSLQNEESYHQRLHLAASLTIGTEVLPKILAKIAQDYPQLQVTLTICNSDEVAALMENSQCDLGFVEKTIFSHHLKSRLLCQDRLIKITTAPDLNHWIIREQGSGLLFATQNYFDTNRIVPEHILTVNNNDAIIHLLHLNMGNALLSERYIHRLTIPFTYLPDHYTRHFSLIHRPRQLEDPYYAKLIDQLTTYVQEDKPTP</sequence>
<accession>A0A1D2LPE4</accession>
<organism evidence="6 8">
    <name type="scientific">Brochothrix thermosphacta</name>
    <name type="common">Microbacterium thermosphactum</name>
    <dbReference type="NCBI Taxonomy" id="2756"/>
    <lineage>
        <taxon>Bacteria</taxon>
        <taxon>Bacillati</taxon>
        <taxon>Bacillota</taxon>
        <taxon>Bacilli</taxon>
        <taxon>Bacillales</taxon>
        <taxon>Listeriaceae</taxon>
        <taxon>Brochothrix</taxon>
    </lineage>
</organism>
<comment type="similarity">
    <text evidence="1">Belongs to the LysR transcriptional regulatory family.</text>
</comment>
<dbReference type="PANTHER" id="PTHR30126:SF40">
    <property type="entry name" value="HTH-TYPE TRANSCRIPTIONAL REGULATOR GLTR"/>
    <property type="match status" value="1"/>
</dbReference>
<dbReference type="GO" id="GO:0000976">
    <property type="term" value="F:transcription cis-regulatory region binding"/>
    <property type="evidence" value="ECO:0007669"/>
    <property type="project" value="TreeGrafter"/>
</dbReference>
<dbReference type="Gene3D" id="3.40.190.10">
    <property type="entry name" value="Periplasmic binding protein-like II"/>
    <property type="match status" value="2"/>
</dbReference>
<keyword evidence="2" id="KW-0805">Transcription regulation</keyword>
<evidence type="ECO:0000313" key="9">
    <source>
        <dbReference type="Proteomes" id="UP000270190"/>
    </source>
</evidence>
<dbReference type="InterPro" id="IPR036388">
    <property type="entry name" value="WH-like_DNA-bd_sf"/>
</dbReference>
<evidence type="ECO:0000259" key="5">
    <source>
        <dbReference type="PROSITE" id="PS50931"/>
    </source>
</evidence>
<dbReference type="KEGG" id="bths:CNY62_05060"/>
<feature type="domain" description="HTH lysR-type" evidence="5">
    <location>
        <begin position="1"/>
        <end position="57"/>
    </location>
</feature>
<evidence type="ECO:0000256" key="1">
    <source>
        <dbReference type="ARBA" id="ARBA00009437"/>
    </source>
</evidence>
<keyword evidence="3" id="KW-0238">DNA-binding</keyword>
<dbReference type="Proteomes" id="UP000243591">
    <property type="component" value="Chromosome"/>
</dbReference>
<dbReference type="InterPro" id="IPR036390">
    <property type="entry name" value="WH_DNA-bd_sf"/>
</dbReference>
<gene>
    <name evidence="7" type="ORF">BTBSAS_50121</name>
    <name evidence="6" type="ORF">CNY62_05060</name>
</gene>
<dbReference type="GO" id="GO:0003700">
    <property type="term" value="F:DNA-binding transcription factor activity"/>
    <property type="evidence" value="ECO:0007669"/>
    <property type="project" value="InterPro"/>
</dbReference>
<dbReference type="InterPro" id="IPR000847">
    <property type="entry name" value="LysR_HTH_N"/>
</dbReference>
<keyword evidence="4" id="KW-0804">Transcription</keyword>
<dbReference type="Gene3D" id="1.10.10.10">
    <property type="entry name" value="Winged helix-like DNA-binding domain superfamily/Winged helix DNA-binding domain"/>
    <property type="match status" value="1"/>
</dbReference>
<dbReference type="RefSeq" id="WP_069126170.1">
    <property type="nucleotide sequence ID" value="NZ_CBCPKC010000007.1"/>
</dbReference>
<evidence type="ECO:0000313" key="8">
    <source>
        <dbReference type="Proteomes" id="UP000243591"/>
    </source>
</evidence>
<dbReference type="Pfam" id="PF00126">
    <property type="entry name" value="HTH_1"/>
    <property type="match status" value="1"/>
</dbReference>
<dbReference type="Pfam" id="PF03466">
    <property type="entry name" value="LysR_substrate"/>
    <property type="match status" value="1"/>
</dbReference>
<dbReference type="PROSITE" id="PS50931">
    <property type="entry name" value="HTH_LYSR"/>
    <property type="match status" value="1"/>
</dbReference>
<name>A0A1D2LPE4_BROTH</name>
<evidence type="ECO:0000313" key="6">
    <source>
        <dbReference type="EMBL" id="ATF25813.1"/>
    </source>
</evidence>